<dbReference type="Pfam" id="PF16187">
    <property type="entry name" value="Peptidase_M16_M"/>
    <property type="match status" value="1"/>
</dbReference>
<gene>
    <name evidence="4" type="ORF">CC86DRAFT_398508</name>
</gene>
<keyword evidence="5" id="KW-1185">Reference proteome</keyword>
<evidence type="ECO:0000256" key="1">
    <source>
        <dbReference type="ARBA" id="ARBA00022723"/>
    </source>
</evidence>
<dbReference type="PANTHER" id="PTHR43690">
    <property type="entry name" value="NARDILYSIN"/>
    <property type="match status" value="1"/>
</dbReference>
<proteinExistence type="predicted"/>
<reference evidence="4" key="1">
    <citation type="journal article" date="2020" name="Stud. Mycol.">
        <title>101 Dothideomycetes genomes: a test case for predicting lifestyles and emergence of pathogens.</title>
        <authorList>
            <person name="Haridas S."/>
            <person name="Albert R."/>
            <person name="Binder M."/>
            <person name="Bloem J."/>
            <person name="Labutti K."/>
            <person name="Salamov A."/>
            <person name="Andreopoulos B."/>
            <person name="Baker S."/>
            <person name="Barry K."/>
            <person name="Bills G."/>
            <person name="Bluhm B."/>
            <person name="Cannon C."/>
            <person name="Castanera R."/>
            <person name="Culley D."/>
            <person name="Daum C."/>
            <person name="Ezra D."/>
            <person name="Gonzalez J."/>
            <person name="Henrissat B."/>
            <person name="Kuo A."/>
            <person name="Liang C."/>
            <person name="Lipzen A."/>
            <person name="Lutzoni F."/>
            <person name="Magnuson J."/>
            <person name="Mondo S."/>
            <person name="Nolan M."/>
            <person name="Ohm R."/>
            <person name="Pangilinan J."/>
            <person name="Park H.-J."/>
            <person name="Ramirez L."/>
            <person name="Alfaro M."/>
            <person name="Sun H."/>
            <person name="Tritt A."/>
            <person name="Yoshinaga Y."/>
            <person name="Zwiers L.-H."/>
            <person name="Turgeon B."/>
            <person name="Goodwin S."/>
            <person name="Spatafora J."/>
            <person name="Crous P."/>
            <person name="Grigoriev I."/>
        </authorList>
    </citation>
    <scope>NUCLEOTIDE SEQUENCE</scope>
    <source>
        <strain evidence="4">CBS 113818</strain>
    </source>
</reference>
<dbReference type="GO" id="GO:0004222">
    <property type="term" value="F:metalloendopeptidase activity"/>
    <property type="evidence" value="ECO:0007669"/>
    <property type="project" value="TreeGrafter"/>
</dbReference>
<dbReference type="AlphaFoldDB" id="A0A6A6ZHY3"/>
<dbReference type="GO" id="GO:0005829">
    <property type="term" value="C:cytosol"/>
    <property type="evidence" value="ECO:0007669"/>
    <property type="project" value="TreeGrafter"/>
</dbReference>
<dbReference type="InterPro" id="IPR050626">
    <property type="entry name" value="Peptidase_M16"/>
</dbReference>
<dbReference type="GO" id="GO:0046872">
    <property type="term" value="F:metal ion binding"/>
    <property type="evidence" value="ECO:0007669"/>
    <property type="project" value="UniProtKB-KW"/>
</dbReference>
<organism evidence="4 5">
    <name type="scientific">Ophiobolus disseminans</name>
    <dbReference type="NCBI Taxonomy" id="1469910"/>
    <lineage>
        <taxon>Eukaryota</taxon>
        <taxon>Fungi</taxon>
        <taxon>Dikarya</taxon>
        <taxon>Ascomycota</taxon>
        <taxon>Pezizomycotina</taxon>
        <taxon>Dothideomycetes</taxon>
        <taxon>Pleosporomycetidae</taxon>
        <taxon>Pleosporales</taxon>
        <taxon>Pleosporineae</taxon>
        <taxon>Phaeosphaeriaceae</taxon>
        <taxon>Ophiobolus</taxon>
    </lineage>
</organism>
<dbReference type="SUPFAM" id="SSF63411">
    <property type="entry name" value="LuxS/MPP-like metallohydrolase"/>
    <property type="match status" value="2"/>
</dbReference>
<evidence type="ECO:0000313" key="5">
    <source>
        <dbReference type="Proteomes" id="UP000799424"/>
    </source>
</evidence>
<feature type="domain" description="Peptidase M16 C-terminal" evidence="2">
    <location>
        <begin position="144"/>
        <end position="281"/>
    </location>
</feature>
<protein>
    <recommendedName>
        <fullName evidence="6">LuxS/MPP-like metallohydrolase</fullName>
    </recommendedName>
</protein>
<evidence type="ECO:0000313" key="4">
    <source>
        <dbReference type="EMBL" id="KAF2819855.1"/>
    </source>
</evidence>
<dbReference type="Gene3D" id="3.30.830.10">
    <property type="entry name" value="Metalloenzyme, LuxS/M16 peptidase-like"/>
    <property type="match status" value="2"/>
</dbReference>
<feature type="domain" description="Peptidase M16 middle/third" evidence="3">
    <location>
        <begin position="27"/>
        <end position="123"/>
    </location>
</feature>
<dbReference type="InterPro" id="IPR032632">
    <property type="entry name" value="Peptidase_M16_M"/>
</dbReference>
<name>A0A6A6ZHY3_9PLEO</name>
<dbReference type="EMBL" id="MU006243">
    <property type="protein sequence ID" value="KAF2819855.1"/>
    <property type="molecule type" value="Genomic_DNA"/>
</dbReference>
<evidence type="ECO:0008006" key="6">
    <source>
        <dbReference type="Google" id="ProtNLM"/>
    </source>
</evidence>
<evidence type="ECO:0000259" key="3">
    <source>
        <dbReference type="Pfam" id="PF16187"/>
    </source>
</evidence>
<dbReference type="PANTHER" id="PTHR43690:SF18">
    <property type="entry name" value="INSULIN-DEGRADING ENZYME-RELATED"/>
    <property type="match status" value="1"/>
</dbReference>
<dbReference type="Proteomes" id="UP000799424">
    <property type="component" value="Unassembled WGS sequence"/>
</dbReference>
<dbReference type="InterPro" id="IPR007863">
    <property type="entry name" value="Peptidase_M16_C"/>
</dbReference>
<dbReference type="OrthoDB" id="952271at2759"/>
<dbReference type="GO" id="GO:0043171">
    <property type="term" value="P:peptide catabolic process"/>
    <property type="evidence" value="ECO:0007669"/>
    <property type="project" value="TreeGrafter"/>
</dbReference>
<accession>A0A6A6ZHY3</accession>
<evidence type="ECO:0000259" key="2">
    <source>
        <dbReference type="Pfam" id="PF05193"/>
    </source>
</evidence>
<dbReference type="GO" id="GO:0005739">
    <property type="term" value="C:mitochondrion"/>
    <property type="evidence" value="ECO:0007669"/>
    <property type="project" value="TreeGrafter"/>
</dbReference>
<dbReference type="InterPro" id="IPR011249">
    <property type="entry name" value="Metalloenz_LuxS/M16"/>
</dbReference>
<sequence>MHLPHKNDFIPEQPAKAPILIKHNDNGNIHIYLRTPVTSITVRTELITSLFVHLVCDALVVNLYDANVSGLGYELINHSGGLEIYVNGYSDKLHVLVEKVLHQVRDLVVRKHRFHIEQVALYSDFFRSKRSFALEDHSKELSGITADDVEAFRPQLLTQCQIEVLANGNLSKTAALSITDLVEQTLKPQPLPSSQLPVARSLVLPPGSNFIYSRDLQDPENANHCIKYSLYAGNRSDKTLCAKLHLLSQITKEPCFNQLRTTKQLGYVVSSGHSERDCGYLESRINNFLGAFEQTLQNMSNKDFECYKNAASNSILAKLTNLDQEDARFWDHITNDSYDFVQADTDAEEIRKLSKEDMIEFFADFISPSSSKRAKLSVHLISQAKRSQRA</sequence>
<dbReference type="Pfam" id="PF05193">
    <property type="entry name" value="Peptidase_M16_C"/>
    <property type="match status" value="1"/>
</dbReference>
<dbReference type="GO" id="GO:0051603">
    <property type="term" value="P:proteolysis involved in protein catabolic process"/>
    <property type="evidence" value="ECO:0007669"/>
    <property type="project" value="TreeGrafter"/>
</dbReference>
<keyword evidence="1" id="KW-0479">Metal-binding</keyword>